<keyword evidence="11 14" id="KW-0472">Membrane</keyword>
<keyword evidence="9" id="KW-0406">Ion transport</keyword>
<protein>
    <recommendedName>
        <fullName evidence="17">Secretin/TonB short N-terminal domain-containing protein</fullName>
    </recommendedName>
</protein>
<keyword evidence="13 14" id="KW-0998">Cell outer membrane</keyword>
<keyword evidence="3 14" id="KW-0813">Transport</keyword>
<dbReference type="InterPro" id="IPR039426">
    <property type="entry name" value="TonB-dep_rcpt-like"/>
</dbReference>
<feature type="region of interest" description="Disordered" evidence="16">
    <location>
        <begin position="1"/>
        <end position="32"/>
    </location>
</feature>
<evidence type="ECO:0000256" key="5">
    <source>
        <dbReference type="ARBA" id="ARBA00022496"/>
    </source>
</evidence>
<evidence type="ECO:0000256" key="8">
    <source>
        <dbReference type="ARBA" id="ARBA00023004"/>
    </source>
</evidence>
<dbReference type="GO" id="GO:0038023">
    <property type="term" value="F:signaling receptor activity"/>
    <property type="evidence" value="ECO:0007669"/>
    <property type="project" value="InterPro"/>
</dbReference>
<keyword evidence="6 14" id="KW-0812">Transmembrane</keyword>
<dbReference type="Pfam" id="PF07715">
    <property type="entry name" value="Plug"/>
    <property type="match status" value="1"/>
</dbReference>
<gene>
    <name evidence="18" type="ORF">CAL29_12465</name>
</gene>
<dbReference type="NCBIfam" id="TIGR01783">
    <property type="entry name" value="TonB-siderophor"/>
    <property type="match status" value="1"/>
</dbReference>
<dbReference type="FunFam" id="2.40.170.20:FF:000005">
    <property type="entry name" value="TonB-dependent siderophore receptor"/>
    <property type="match status" value="1"/>
</dbReference>
<evidence type="ECO:0000256" key="11">
    <source>
        <dbReference type="ARBA" id="ARBA00023136"/>
    </source>
</evidence>
<dbReference type="PROSITE" id="PS52016">
    <property type="entry name" value="TONB_DEPENDENT_REC_3"/>
    <property type="match status" value="1"/>
</dbReference>
<dbReference type="Gene3D" id="2.40.170.20">
    <property type="entry name" value="TonB-dependent receptor, beta-barrel domain"/>
    <property type="match status" value="1"/>
</dbReference>
<comment type="subcellular location">
    <subcellularLocation>
        <location evidence="1 14">Cell outer membrane</location>
        <topology evidence="1 14">Multi-pass membrane protein</topology>
    </subcellularLocation>
</comment>
<dbReference type="GO" id="GO:0015891">
    <property type="term" value="P:siderophore transport"/>
    <property type="evidence" value="ECO:0007669"/>
    <property type="project" value="InterPro"/>
</dbReference>
<dbReference type="InterPro" id="IPR036942">
    <property type="entry name" value="Beta-barrel_TonB_sf"/>
</dbReference>
<dbReference type="PANTHER" id="PTHR32552:SF68">
    <property type="entry name" value="FERRICHROME OUTER MEMBRANE TRANSPORTER_PHAGE RECEPTOR"/>
    <property type="match status" value="1"/>
</dbReference>
<dbReference type="InterPro" id="IPR010105">
    <property type="entry name" value="TonB_sidphr_rcpt"/>
</dbReference>
<evidence type="ECO:0000256" key="10">
    <source>
        <dbReference type="ARBA" id="ARBA00023077"/>
    </source>
</evidence>
<dbReference type="SMART" id="SM00965">
    <property type="entry name" value="STN"/>
    <property type="match status" value="1"/>
</dbReference>
<dbReference type="InterPro" id="IPR011662">
    <property type="entry name" value="Secretin/TonB_short_N"/>
</dbReference>
<evidence type="ECO:0000313" key="19">
    <source>
        <dbReference type="Proteomes" id="UP000216020"/>
    </source>
</evidence>
<evidence type="ECO:0000256" key="14">
    <source>
        <dbReference type="PROSITE-ProRule" id="PRU01360"/>
    </source>
</evidence>
<dbReference type="PANTHER" id="PTHR32552">
    <property type="entry name" value="FERRICHROME IRON RECEPTOR-RELATED"/>
    <property type="match status" value="1"/>
</dbReference>
<keyword evidence="8" id="KW-0408">Iron</keyword>
<comment type="similarity">
    <text evidence="2 14 15">Belongs to the TonB-dependent receptor family.</text>
</comment>
<dbReference type="FunFam" id="2.170.130.10:FF:000001">
    <property type="entry name" value="Catecholate siderophore TonB-dependent receptor"/>
    <property type="match status" value="1"/>
</dbReference>
<accession>A0A261SAA3</accession>
<keyword evidence="10 15" id="KW-0798">TonB box</keyword>
<dbReference type="Pfam" id="PF07660">
    <property type="entry name" value="STN"/>
    <property type="match status" value="1"/>
</dbReference>
<evidence type="ECO:0000256" key="12">
    <source>
        <dbReference type="ARBA" id="ARBA00023170"/>
    </source>
</evidence>
<dbReference type="Gene3D" id="2.170.130.10">
    <property type="entry name" value="TonB-dependent receptor, plug domain"/>
    <property type="match status" value="1"/>
</dbReference>
<evidence type="ECO:0000256" key="15">
    <source>
        <dbReference type="RuleBase" id="RU003357"/>
    </source>
</evidence>
<dbReference type="Pfam" id="PF00593">
    <property type="entry name" value="TonB_dep_Rec_b-barrel"/>
    <property type="match status" value="1"/>
</dbReference>
<keyword evidence="5" id="KW-0410">Iron transport</keyword>
<keyword evidence="19" id="KW-1185">Reference proteome</keyword>
<evidence type="ECO:0000256" key="2">
    <source>
        <dbReference type="ARBA" id="ARBA00009810"/>
    </source>
</evidence>
<dbReference type="InterPro" id="IPR037066">
    <property type="entry name" value="Plug_dom_sf"/>
</dbReference>
<name>A0A261SAA3_9BORD</name>
<reference evidence="19" key="1">
    <citation type="submission" date="2017-05" db="EMBL/GenBank/DDBJ databases">
        <title>Complete and WGS of Bordetella genogroups.</title>
        <authorList>
            <person name="Spilker T."/>
            <person name="Lipuma J."/>
        </authorList>
    </citation>
    <scope>NUCLEOTIDE SEQUENCE [LARGE SCALE GENOMIC DNA]</scope>
    <source>
        <strain evidence="19">AU16122</strain>
    </source>
</reference>
<evidence type="ECO:0000256" key="1">
    <source>
        <dbReference type="ARBA" id="ARBA00004571"/>
    </source>
</evidence>
<dbReference type="GO" id="GO:0009279">
    <property type="term" value="C:cell outer membrane"/>
    <property type="evidence" value="ECO:0007669"/>
    <property type="project" value="UniProtKB-SubCell"/>
</dbReference>
<dbReference type="GO" id="GO:0015344">
    <property type="term" value="F:siderophore uptake transmembrane transporter activity"/>
    <property type="evidence" value="ECO:0007669"/>
    <property type="project" value="TreeGrafter"/>
</dbReference>
<evidence type="ECO:0000256" key="3">
    <source>
        <dbReference type="ARBA" id="ARBA00022448"/>
    </source>
</evidence>
<dbReference type="RefSeq" id="WP_094853336.1">
    <property type="nucleotide sequence ID" value="NZ_NEVM01000002.1"/>
</dbReference>
<dbReference type="InterPro" id="IPR000531">
    <property type="entry name" value="Beta-barrel_TonB"/>
</dbReference>
<evidence type="ECO:0000256" key="9">
    <source>
        <dbReference type="ARBA" id="ARBA00023065"/>
    </source>
</evidence>
<sequence length="838" mass="90974">MPFRPQPAATEIAPPQRPRRAHESHAAGTPTAARRTAFALRPAALALRAALLAGGTLLAAGLAAQPAAAQSPAAAAAARSYRIAPGTLDQVLNRYAAAAGVELSVDAALTKGKTSPGLNGRYTVDEGFDRLTQGQGLRVLRGERGVYTLRAAPPQGAATTLPAVEVRGTAVENPWGPVDGYVATRSATASKTDASLLETPQSVSVITKEQVRDQGAKTIGAALRYTPGVVAEEYGGGEIRVDQYMLRGFSGSMPYLDGLSTAGLYTLLSNSVEPYGLERIEVLRGPSSVMYGQNIPGGLLSLVSKRPTETPLHELEVQGGNWDRRQVAGDFSGPLNDSGTLLYRVTGLFRDGGTQVHDVDSQRTYIAPSLTWKPDADTSFTLLTHYQHDKEGFGGQYLPAEGTLYGSPIYGRLSSRLFIGEPDLNRFEREEYSVGYAFEHRFNSTWTVRQNLRYSHANVNQAQTVGAGVEEGTALLDRMASQSHAWIDNVTVDSQIQADFATGALRHTALAGLEYSNSHDRWYEKDGEASPLDLLNPVYGQPYTMPPVDFATDDKVRQLGLYAQDQLRWGRWTLTGGVRHDWADTSSKDLLSGTATPQHDEKTTAKGGLVYRFDNGVAPYLSYSESFLPNVGANFSNTPYKPSTGKQYEVGVKYQPAGYNSFMMVSAYDLTQRNMLTTDPDHPNFSVQTGEVRVKGIELSGTADLTQGWKVVGAYTYMSPKITRNNDGTVGNQPQDVPRHMASLWLDKTLQEGPLQGVGLGVGVRYIGSRYGDNQNSLAIPAVTLTDAALHYERRNWRFAINATNLFDKEYVGSCEGSADACLYGFRRSVMATVAYKW</sequence>
<dbReference type="AlphaFoldDB" id="A0A261SAA3"/>
<evidence type="ECO:0000256" key="4">
    <source>
        <dbReference type="ARBA" id="ARBA00022452"/>
    </source>
</evidence>
<organism evidence="18 19">
    <name type="scientific">Bordetella genomosp. 10</name>
    <dbReference type="NCBI Taxonomy" id="1416804"/>
    <lineage>
        <taxon>Bacteria</taxon>
        <taxon>Pseudomonadati</taxon>
        <taxon>Pseudomonadota</taxon>
        <taxon>Betaproteobacteria</taxon>
        <taxon>Burkholderiales</taxon>
        <taxon>Alcaligenaceae</taxon>
        <taxon>Bordetella</taxon>
    </lineage>
</organism>
<proteinExistence type="inferred from homology"/>
<dbReference type="CDD" id="cd01347">
    <property type="entry name" value="ligand_gated_channel"/>
    <property type="match status" value="1"/>
</dbReference>
<comment type="caution">
    <text evidence="18">The sequence shown here is derived from an EMBL/GenBank/DDBJ whole genome shotgun (WGS) entry which is preliminary data.</text>
</comment>
<keyword evidence="12" id="KW-0675">Receptor</keyword>
<dbReference type="OrthoDB" id="127311at2"/>
<dbReference type="Proteomes" id="UP000216020">
    <property type="component" value="Unassembled WGS sequence"/>
</dbReference>
<evidence type="ECO:0000256" key="16">
    <source>
        <dbReference type="SAM" id="MobiDB-lite"/>
    </source>
</evidence>
<keyword evidence="4 14" id="KW-1134">Transmembrane beta strand</keyword>
<keyword evidence="7" id="KW-0732">Signal</keyword>
<evidence type="ECO:0000256" key="7">
    <source>
        <dbReference type="ARBA" id="ARBA00022729"/>
    </source>
</evidence>
<evidence type="ECO:0000313" key="18">
    <source>
        <dbReference type="EMBL" id="OZI34338.1"/>
    </source>
</evidence>
<evidence type="ECO:0000259" key="17">
    <source>
        <dbReference type="SMART" id="SM00965"/>
    </source>
</evidence>
<dbReference type="SUPFAM" id="SSF56935">
    <property type="entry name" value="Porins"/>
    <property type="match status" value="1"/>
</dbReference>
<dbReference type="InterPro" id="IPR012910">
    <property type="entry name" value="Plug_dom"/>
</dbReference>
<evidence type="ECO:0000256" key="6">
    <source>
        <dbReference type="ARBA" id="ARBA00022692"/>
    </source>
</evidence>
<feature type="domain" description="Secretin/TonB short N-terminal" evidence="17">
    <location>
        <begin position="101"/>
        <end position="152"/>
    </location>
</feature>
<dbReference type="Gene3D" id="3.55.50.30">
    <property type="match status" value="1"/>
</dbReference>
<evidence type="ECO:0000256" key="13">
    <source>
        <dbReference type="ARBA" id="ARBA00023237"/>
    </source>
</evidence>
<dbReference type="EMBL" id="NEVM01000002">
    <property type="protein sequence ID" value="OZI34338.1"/>
    <property type="molecule type" value="Genomic_DNA"/>
</dbReference>